<dbReference type="InterPro" id="IPR006665">
    <property type="entry name" value="OmpA-like"/>
</dbReference>
<reference evidence="7 8" key="1">
    <citation type="submission" date="2019-02" db="EMBL/GenBank/DDBJ databases">
        <title>Bacterial novel species Emticicia sp. 17J42-9 isolated from soil.</title>
        <authorList>
            <person name="Jung H.-Y."/>
        </authorList>
    </citation>
    <scope>NUCLEOTIDE SEQUENCE [LARGE SCALE GENOMIC DNA]</scope>
    <source>
        <strain evidence="7 8">17J42-9</strain>
    </source>
</reference>
<keyword evidence="5" id="KW-0812">Transmembrane</keyword>
<proteinExistence type="predicted"/>
<accession>A0A4Q5LWH0</accession>
<feature type="transmembrane region" description="Helical" evidence="5">
    <location>
        <begin position="63"/>
        <end position="83"/>
    </location>
</feature>
<dbReference type="InterPro" id="IPR006664">
    <property type="entry name" value="OMP_bac"/>
</dbReference>
<evidence type="ECO:0000313" key="8">
    <source>
        <dbReference type="Proteomes" id="UP000293162"/>
    </source>
</evidence>
<dbReference type="Pfam" id="PF13488">
    <property type="entry name" value="Gly-zipper_Omp"/>
    <property type="match status" value="1"/>
</dbReference>
<dbReference type="Proteomes" id="UP000293162">
    <property type="component" value="Unassembled WGS sequence"/>
</dbReference>
<dbReference type="InterPro" id="IPR006690">
    <property type="entry name" value="OMPA-like_CS"/>
</dbReference>
<feature type="domain" description="OmpA-like" evidence="6">
    <location>
        <begin position="104"/>
        <end position="222"/>
    </location>
</feature>
<name>A0A4Q5LWH0_9BACT</name>
<gene>
    <name evidence="7" type="ORF">EWM59_18315</name>
</gene>
<evidence type="ECO:0000256" key="4">
    <source>
        <dbReference type="PROSITE-ProRule" id="PRU00473"/>
    </source>
</evidence>
<dbReference type="CDD" id="cd07185">
    <property type="entry name" value="OmpA_C-like"/>
    <property type="match status" value="1"/>
</dbReference>
<dbReference type="InterPro" id="IPR050330">
    <property type="entry name" value="Bact_OuterMem_StrucFunc"/>
</dbReference>
<evidence type="ECO:0000256" key="2">
    <source>
        <dbReference type="ARBA" id="ARBA00023136"/>
    </source>
</evidence>
<organism evidence="7 8">
    <name type="scientific">Emticicia agri</name>
    <dbReference type="NCBI Taxonomy" id="2492393"/>
    <lineage>
        <taxon>Bacteria</taxon>
        <taxon>Pseudomonadati</taxon>
        <taxon>Bacteroidota</taxon>
        <taxon>Cytophagia</taxon>
        <taxon>Cytophagales</taxon>
        <taxon>Leadbetterellaceae</taxon>
        <taxon>Emticicia</taxon>
    </lineage>
</organism>
<evidence type="ECO:0000259" key="6">
    <source>
        <dbReference type="PROSITE" id="PS51123"/>
    </source>
</evidence>
<feature type="transmembrane region" description="Helical" evidence="5">
    <location>
        <begin position="40"/>
        <end position="57"/>
    </location>
</feature>
<evidence type="ECO:0000256" key="3">
    <source>
        <dbReference type="ARBA" id="ARBA00023237"/>
    </source>
</evidence>
<protein>
    <submittedName>
        <fullName evidence="7">OmpA family protein</fullName>
    </submittedName>
</protein>
<dbReference type="EMBL" id="SEWF01000030">
    <property type="protein sequence ID" value="RYU94131.1"/>
    <property type="molecule type" value="Genomic_DNA"/>
</dbReference>
<dbReference type="PANTHER" id="PTHR30329">
    <property type="entry name" value="STATOR ELEMENT OF FLAGELLAR MOTOR COMPLEX"/>
    <property type="match status" value="1"/>
</dbReference>
<keyword evidence="3" id="KW-0998">Cell outer membrane</keyword>
<dbReference type="PANTHER" id="PTHR30329:SF21">
    <property type="entry name" value="LIPOPROTEIN YIAD-RELATED"/>
    <property type="match status" value="1"/>
</dbReference>
<dbReference type="Pfam" id="PF00691">
    <property type="entry name" value="OmpA"/>
    <property type="match status" value="1"/>
</dbReference>
<dbReference type="InterPro" id="IPR039567">
    <property type="entry name" value="Gly-zipper"/>
</dbReference>
<keyword evidence="8" id="KW-1185">Reference proteome</keyword>
<dbReference type="InterPro" id="IPR036737">
    <property type="entry name" value="OmpA-like_sf"/>
</dbReference>
<keyword evidence="5" id="KW-1133">Transmembrane helix</keyword>
<evidence type="ECO:0000256" key="1">
    <source>
        <dbReference type="ARBA" id="ARBA00004442"/>
    </source>
</evidence>
<comment type="caution">
    <text evidence="7">The sequence shown here is derived from an EMBL/GenBank/DDBJ whole genome shotgun (WGS) entry which is preliminary data.</text>
</comment>
<dbReference type="PROSITE" id="PS51123">
    <property type="entry name" value="OMPA_2"/>
    <property type="match status" value="1"/>
</dbReference>
<dbReference type="Gene3D" id="3.30.1330.60">
    <property type="entry name" value="OmpA-like domain"/>
    <property type="match status" value="1"/>
</dbReference>
<dbReference type="SUPFAM" id="SSF103088">
    <property type="entry name" value="OmpA-like"/>
    <property type="match status" value="1"/>
</dbReference>
<sequence>MNTTQSSIKKIITLSVCGAMLMSATTSCNSFKKLTNEQKGAIIGVGAGAAAGAAIGSKSKNPAVYAIVGSAVGGVAGVFIGKYMDKQAAKMKKDLEGVAEVERVGEGIKLTMESGILFGVDSYSLNQMSKENLAKLAATLKEYEDTNILVAGHTDNTGSEDYNMKLSERRADAVASLLNNLGVKRSRMSVIGYGESAPIVDNTTDAGRDKNRRVELAIVANEDLKKEAAKGNSNAVANNNK</sequence>
<dbReference type="PRINTS" id="PR01021">
    <property type="entry name" value="OMPADOMAIN"/>
</dbReference>
<evidence type="ECO:0000313" key="7">
    <source>
        <dbReference type="EMBL" id="RYU94131.1"/>
    </source>
</evidence>
<dbReference type="AlphaFoldDB" id="A0A4Q5LWH0"/>
<dbReference type="PROSITE" id="PS01068">
    <property type="entry name" value="OMPA_1"/>
    <property type="match status" value="1"/>
</dbReference>
<keyword evidence="2 4" id="KW-0472">Membrane</keyword>
<dbReference type="OrthoDB" id="9782229at2"/>
<comment type="subcellular location">
    <subcellularLocation>
        <location evidence="1">Cell outer membrane</location>
    </subcellularLocation>
</comment>
<evidence type="ECO:0000256" key="5">
    <source>
        <dbReference type="SAM" id="Phobius"/>
    </source>
</evidence>
<dbReference type="RefSeq" id="WP_130022706.1">
    <property type="nucleotide sequence ID" value="NZ_SEWF01000030.1"/>
</dbReference>
<dbReference type="GO" id="GO:0009279">
    <property type="term" value="C:cell outer membrane"/>
    <property type="evidence" value="ECO:0007669"/>
    <property type="project" value="UniProtKB-SubCell"/>
</dbReference>